<dbReference type="GO" id="GO:0008270">
    <property type="term" value="F:zinc ion binding"/>
    <property type="evidence" value="ECO:0007669"/>
    <property type="project" value="UniProtKB-KW"/>
</dbReference>
<dbReference type="SMART" id="SM00360">
    <property type="entry name" value="RRM"/>
    <property type="match status" value="1"/>
</dbReference>
<dbReference type="Gene3D" id="3.30.1370.210">
    <property type="match status" value="1"/>
</dbReference>
<comment type="caution">
    <text evidence="10">The sequence shown here is derived from an EMBL/GenBank/DDBJ whole genome shotgun (WGS) entry which is preliminary data.</text>
</comment>
<evidence type="ECO:0000256" key="4">
    <source>
        <dbReference type="ARBA" id="ARBA00022884"/>
    </source>
</evidence>
<dbReference type="Pfam" id="PF00076">
    <property type="entry name" value="RRM_1"/>
    <property type="match status" value="1"/>
</dbReference>
<dbReference type="GO" id="GO:0000398">
    <property type="term" value="P:mRNA splicing, via spliceosome"/>
    <property type="evidence" value="ECO:0007669"/>
    <property type="project" value="InterPro"/>
</dbReference>
<dbReference type="Pfam" id="PF18044">
    <property type="entry name" value="zf-CCCH_4"/>
    <property type="match status" value="1"/>
</dbReference>
<gene>
    <name evidence="10" type="ORF">CEPIT_LOCUS18679</name>
    <name evidence="11" type="ORF">CEPIT_LOCUS29675</name>
</gene>
<dbReference type="InterPro" id="IPR000504">
    <property type="entry name" value="RRM_dom"/>
</dbReference>
<dbReference type="SMART" id="SM00356">
    <property type="entry name" value="ZnF_C3H1"/>
    <property type="match status" value="1"/>
</dbReference>
<dbReference type="PROSITE" id="PS50102">
    <property type="entry name" value="RRM"/>
    <property type="match status" value="1"/>
</dbReference>
<dbReference type="EMBL" id="CAMAPF010000150">
    <property type="protein sequence ID" value="CAH9109341.1"/>
    <property type="molecule type" value="Genomic_DNA"/>
</dbReference>
<evidence type="ECO:0000256" key="7">
    <source>
        <dbReference type="SAM" id="MobiDB-lite"/>
    </source>
</evidence>
<dbReference type="PANTHER" id="PTHR45880">
    <property type="entry name" value="RNA-BINDING MOTIF PROTEIN, X-LINKED 2"/>
    <property type="match status" value="1"/>
</dbReference>
<dbReference type="SUPFAM" id="SSF54928">
    <property type="entry name" value="RNA-binding domain, RBD"/>
    <property type="match status" value="1"/>
</dbReference>
<dbReference type="PANTHER" id="PTHR45880:SF1">
    <property type="entry name" value="RNA-BINDING MOTIF PROTEIN, X-LINKED 2"/>
    <property type="match status" value="1"/>
</dbReference>
<dbReference type="EMBL" id="CAMAPF010000955">
    <property type="protein sequence ID" value="CAH9129220.1"/>
    <property type="molecule type" value="Genomic_DNA"/>
</dbReference>
<protein>
    <submittedName>
        <fullName evidence="10">Uncharacterized protein</fullName>
    </submittedName>
</protein>
<dbReference type="InterPro" id="IPR036855">
    <property type="entry name" value="Znf_CCCH_sf"/>
</dbReference>
<keyword evidence="2 6" id="KW-0863">Zinc-finger</keyword>
<dbReference type="FunFam" id="3.30.70.330:FF:000462">
    <property type="entry name" value="Zinc finger CCCH domain-containing protein 25"/>
    <property type="match status" value="1"/>
</dbReference>
<keyword evidence="12" id="KW-1185">Reference proteome</keyword>
<evidence type="ECO:0000313" key="10">
    <source>
        <dbReference type="EMBL" id="CAH9109341.1"/>
    </source>
</evidence>
<evidence type="ECO:0000256" key="3">
    <source>
        <dbReference type="ARBA" id="ARBA00022833"/>
    </source>
</evidence>
<dbReference type="CDD" id="cd12411">
    <property type="entry name" value="RRM_ist3_like"/>
    <property type="match status" value="1"/>
</dbReference>
<evidence type="ECO:0000259" key="8">
    <source>
        <dbReference type="PROSITE" id="PS50102"/>
    </source>
</evidence>
<dbReference type="InterPro" id="IPR000571">
    <property type="entry name" value="Znf_CCCH"/>
</dbReference>
<dbReference type="AlphaFoldDB" id="A0AAV0DWS4"/>
<feature type="compositionally biased region" description="Basic and acidic residues" evidence="7">
    <location>
        <begin position="209"/>
        <end position="296"/>
    </location>
</feature>
<dbReference type="GO" id="GO:0071013">
    <property type="term" value="C:catalytic step 2 spliceosome"/>
    <property type="evidence" value="ECO:0007669"/>
    <property type="project" value="TreeGrafter"/>
</dbReference>
<feature type="zinc finger region" description="C3H1-type" evidence="6">
    <location>
        <begin position="130"/>
        <end position="157"/>
    </location>
</feature>
<dbReference type="GO" id="GO:0071011">
    <property type="term" value="C:precatalytic spliceosome"/>
    <property type="evidence" value="ECO:0007669"/>
    <property type="project" value="TreeGrafter"/>
</dbReference>
<feature type="compositionally biased region" description="Basic and acidic residues" evidence="7">
    <location>
        <begin position="165"/>
        <end position="201"/>
    </location>
</feature>
<dbReference type="Proteomes" id="UP001152523">
    <property type="component" value="Unassembled WGS sequence"/>
</dbReference>
<dbReference type="InterPro" id="IPR041367">
    <property type="entry name" value="Znf-CCCH_4"/>
</dbReference>
<reference evidence="10" key="1">
    <citation type="submission" date="2022-07" db="EMBL/GenBank/DDBJ databases">
        <authorList>
            <person name="Macas J."/>
            <person name="Novak P."/>
            <person name="Neumann P."/>
        </authorList>
    </citation>
    <scope>NUCLEOTIDE SEQUENCE</scope>
</reference>
<feature type="region of interest" description="Disordered" evidence="7">
    <location>
        <begin position="147"/>
        <end position="296"/>
    </location>
</feature>
<evidence type="ECO:0000256" key="2">
    <source>
        <dbReference type="ARBA" id="ARBA00022771"/>
    </source>
</evidence>
<evidence type="ECO:0000259" key="9">
    <source>
        <dbReference type="PROSITE" id="PS50103"/>
    </source>
</evidence>
<feature type="domain" description="C3H1-type" evidence="9">
    <location>
        <begin position="130"/>
        <end position="157"/>
    </location>
</feature>
<dbReference type="InterPro" id="IPR051847">
    <property type="entry name" value="RNA_proc/Spliceosome_comp"/>
</dbReference>
<feature type="domain" description="RRM" evidence="8">
    <location>
        <begin position="36"/>
        <end position="114"/>
    </location>
</feature>
<dbReference type="InterPro" id="IPR035979">
    <property type="entry name" value="RBD_domain_sf"/>
</dbReference>
<evidence type="ECO:0000256" key="1">
    <source>
        <dbReference type="ARBA" id="ARBA00022723"/>
    </source>
</evidence>
<dbReference type="Gene3D" id="3.30.70.330">
    <property type="match status" value="1"/>
</dbReference>
<dbReference type="PROSITE" id="PS50103">
    <property type="entry name" value="ZF_C3H1"/>
    <property type="match status" value="1"/>
</dbReference>
<dbReference type="SUPFAM" id="SSF90229">
    <property type="entry name" value="CCCH zinc finger"/>
    <property type="match status" value="1"/>
</dbReference>
<feature type="compositionally biased region" description="Basic and acidic residues" evidence="7">
    <location>
        <begin position="147"/>
        <end position="158"/>
    </location>
</feature>
<evidence type="ECO:0000256" key="6">
    <source>
        <dbReference type="PROSITE-ProRule" id="PRU00723"/>
    </source>
</evidence>
<evidence type="ECO:0000313" key="11">
    <source>
        <dbReference type="EMBL" id="CAH9129220.1"/>
    </source>
</evidence>
<evidence type="ECO:0000313" key="12">
    <source>
        <dbReference type="Proteomes" id="UP001152523"/>
    </source>
</evidence>
<dbReference type="GO" id="GO:0005686">
    <property type="term" value="C:U2 snRNP"/>
    <property type="evidence" value="ECO:0007669"/>
    <property type="project" value="TreeGrafter"/>
</dbReference>
<dbReference type="GO" id="GO:0003723">
    <property type="term" value="F:RNA binding"/>
    <property type="evidence" value="ECO:0007669"/>
    <property type="project" value="UniProtKB-UniRule"/>
</dbReference>
<accession>A0AAV0DWS4</accession>
<organism evidence="10 12">
    <name type="scientific">Cuscuta epithymum</name>
    <dbReference type="NCBI Taxonomy" id="186058"/>
    <lineage>
        <taxon>Eukaryota</taxon>
        <taxon>Viridiplantae</taxon>
        <taxon>Streptophyta</taxon>
        <taxon>Embryophyta</taxon>
        <taxon>Tracheophyta</taxon>
        <taxon>Spermatophyta</taxon>
        <taxon>Magnoliopsida</taxon>
        <taxon>eudicotyledons</taxon>
        <taxon>Gunneridae</taxon>
        <taxon>Pentapetalae</taxon>
        <taxon>asterids</taxon>
        <taxon>lamiids</taxon>
        <taxon>Solanales</taxon>
        <taxon>Convolvulaceae</taxon>
        <taxon>Cuscuteae</taxon>
        <taxon>Cuscuta</taxon>
        <taxon>Cuscuta subgen. Cuscuta</taxon>
    </lineage>
</organism>
<dbReference type="InterPro" id="IPR012677">
    <property type="entry name" value="Nucleotide-bd_a/b_plait_sf"/>
</dbReference>
<keyword evidence="1 6" id="KW-0479">Metal-binding</keyword>
<dbReference type="InterPro" id="IPR045844">
    <property type="entry name" value="RRM_Ist3-like"/>
</dbReference>
<sequence length="296" mass="34293">MNPLTLVKRIQNINAKEAALGLSEDASWHVKYKESAYVFVGGVPFDLTEGDLLAVFAQYGEIVDVNLVRDKGTGKSKGFAFVAYEDQRSTNLAVDNLNGAQILGRTIRVDHASNYKKKEEEDEETARKKREERGVCRAFQKGECTRGDGCKFSHDEQRASNTGWGHEEDRTSKWGHQEDRPSTRGREEDRRSKWSNHENAGKHIVVQNYERKKMGSVDRHSRGLEKMQSRHKEHATDNRGDDYDEPKSPRGRDSRMHEKARRHDHDSRSRKHDNDRSSREDDNGDRRERARRRDYI</sequence>
<evidence type="ECO:0000256" key="5">
    <source>
        <dbReference type="PROSITE-ProRule" id="PRU00176"/>
    </source>
</evidence>
<keyword evidence="3 6" id="KW-0862">Zinc</keyword>
<proteinExistence type="predicted"/>
<name>A0AAV0DWS4_9ASTE</name>
<keyword evidence="4 5" id="KW-0694">RNA-binding</keyword>